<keyword evidence="4 7" id="KW-0863">Zinc-finger</keyword>
<dbReference type="Pfam" id="PF00097">
    <property type="entry name" value="zf-C3HC4"/>
    <property type="match status" value="1"/>
</dbReference>
<evidence type="ECO:0000313" key="11">
    <source>
        <dbReference type="EMBL" id="KAK9924774.1"/>
    </source>
</evidence>
<name>A0AAW1WIU3_RUBAR</name>
<keyword evidence="12" id="KW-1185">Reference proteome</keyword>
<dbReference type="Proteomes" id="UP001457282">
    <property type="component" value="Unassembled WGS sequence"/>
</dbReference>
<dbReference type="Gene3D" id="3.30.40.10">
    <property type="entry name" value="Zinc/RING finger domain, C3HC4 (zinc finger)"/>
    <property type="match status" value="2"/>
</dbReference>
<evidence type="ECO:0000256" key="2">
    <source>
        <dbReference type="ARBA" id="ARBA00022454"/>
    </source>
</evidence>
<dbReference type="InterPro" id="IPR001841">
    <property type="entry name" value="Znf_RING"/>
</dbReference>
<evidence type="ECO:0000256" key="3">
    <source>
        <dbReference type="ARBA" id="ARBA00022723"/>
    </source>
</evidence>
<gene>
    <name evidence="11" type="ORF">M0R45_033125</name>
</gene>
<protein>
    <recommendedName>
        <fullName evidence="6">RING-type E3 ubiquitin transferase BRCA1</fullName>
    </recommendedName>
</protein>
<evidence type="ECO:0000256" key="7">
    <source>
        <dbReference type="PROSITE-ProRule" id="PRU00175"/>
    </source>
</evidence>
<keyword evidence="3" id="KW-0479">Metal-binding</keyword>
<dbReference type="Pfam" id="PF12738">
    <property type="entry name" value="PTCB-BRCT"/>
    <property type="match status" value="1"/>
</dbReference>
<feature type="domain" description="RING-type" evidence="9">
    <location>
        <begin position="351"/>
        <end position="396"/>
    </location>
</feature>
<reference evidence="11 12" key="1">
    <citation type="journal article" date="2023" name="G3 (Bethesda)">
        <title>A chromosome-length genome assembly and annotation of blackberry (Rubus argutus, cv. 'Hillquist').</title>
        <authorList>
            <person name="Bruna T."/>
            <person name="Aryal R."/>
            <person name="Dudchenko O."/>
            <person name="Sargent D.J."/>
            <person name="Mead D."/>
            <person name="Buti M."/>
            <person name="Cavallini A."/>
            <person name="Hytonen T."/>
            <person name="Andres J."/>
            <person name="Pham M."/>
            <person name="Weisz D."/>
            <person name="Mascagni F."/>
            <person name="Usai G."/>
            <person name="Natali L."/>
            <person name="Bassil N."/>
            <person name="Fernandez G.E."/>
            <person name="Lomsadze A."/>
            <person name="Armour M."/>
            <person name="Olukolu B."/>
            <person name="Poorten T."/>
            <person name="Britton C."/>
            <person name="Davik J."/>
            <person name="Ashrafi H."/>
            <person name="Aiden E.L."/>
            <person name="Borodovsky M."/>
            <person name="Worthington M."/>
        </authorList>
    </citation>
    <scope>NUCLEOTIDE SEQUENCE [LARGE SCALE GENOMIC DNA]</scope>
    <source>
        <strain evidence="11">PI 553951</strain>
    </source>
</reference>
<dbReference type="Gene3D" id="3.40.50.10190">
    <property type="entry name" value="BRCT domain"/>
    <property type="match status" value="1"/>
</dbReference>
<dbReference type="SMART" id="SM00292">
    <property type="entry name" value="BRCT"/>
    <property type="match status" value="1"/>
</dbReference>
<dbReference type="PANTHER" id="PTHR47776">
    <property type="entry name" value="F5A8.9 PROTEIN"/>
    <property type="match status" value="1"/>
</dbReference>
<evidence type="ECO:0000256" key="4">
    <source>
        <dbReference type="ARBA" id="ARBA00022771"/>
    </source>
</evidence>
<evidence type="ECO:0000256" key="6">
    <source>
        <dbReference type="ARBA" id="ARBA00031556"/>
    </source>
</evidence>
<dbReference type="InterPro" id="IPR001357">
    <property type="entry name" value="BRCT_dom"/>
</dbReference>
<feature type="domain" description="BRCT" evidence="10">
    <location>
        <begin position="1"/>
        <end position="94"/>
    </location>
</feature>
<accession>A0AAW1WIU3</accession>
<dbReference type="AlphaFoldDB" id="A0AAW1WIU3"/>
<dbReference type="SMART" id="SM00184">
    <property type="entry name" value="RING"/>
    <property type="match status" value="1"/>
</dbReference>
<keyword evidence="2" id="KW-0158">Chromosome</keyword>
<feature type="region of interest" description="Disordered" evidence="8">
    <location>
        <begin position="161"/>
        <end position="192"/>
    </location>
</feature>
<dbReference type="EMBL" id="JBEDUW010000006">
    <property type="protein sequence ID" value="KAK9924774.1"/>
    <property type="molecule type" value="Genomic_DNA"/>
</dbReference>
<dbReference type="InterPro" id="IPR013083">
    <property type="entry name" value="Znf_RING/FYVE/PHD"/>
</dbReference>
<sequence length="502" mass="56799">MAYDPIQGMELVVATVSGYRGSERQNLIKLMTHAGASFVGVLSRSNAFTHLVCWKFQGRKYELAKKFKIIIVNHQWIEDCIKQRKRVPEHPYTFQSGQEVGPLLLKVPLVAEAGFSTKNWWKDVSDKSHVFGDSERIIDLGCGSSRRAVLTDSPLLNENSFPEFKENNSFQQPQNKSVKRNSKKELQSSSRDCFEDPPLFRSLRMEESCRHSVRAKRNIPSDNAETSRKGRRLVKKNIGYTGSVLSDSDQECHPIRFHNIHNDKITILSDDSNDGLDTRRGIRNEGCKGVEEVGNHVSTSKDSNLSVVDGPTAPEGTPQEECFEVENSKEELEIRSESEHANKSPSVELSCVICWTEFSSTRGILPCGHRYCYSCIENWADQLGSRRKISTCPLCKATFTVITKVDDAATSDQNIFSQTIPSAQKVDISFLTDKGTSNFAAQTLSSNGCGVCHSWEPEELLIRCNVCQFRRIHTYCQDPPSNTWTCIHCKDLRMLYRSYHQY</sequence>
<evidence type="ECO:0000256" key="5">
    <source>
        <dbReference type="ARBA" id="ARBA00022833"/>
    </source>
</evidence>
<organism evidence="11 12">
    <name type="scientific">Rubus argutus</name>
    <name type="common">Southern blackberry</name>
    <dbReference type="NCBI Taxonomy" id="59490"/>
    <lineage>
        <taxon>Eukaryota</taxon>
        <taxon>Viridiplantae</taxon>
        <taxon>Streptophyta</taxon>
        <taxon>Embryophyta</taxon>
        <taxon>Tracheophyta</taxon>
        <taxon>Spermatophyta</taxon>
        <taxon>Magnoliopsida</taxon>
        <taxon>eudicotyledons</taxon>
        <taxon>Gunneridae</taxon>
        <taxon>Pentapetalae</taxon>
        <taxon>rosids</taxon>
        <taxon>fabids</taxon>
        <taxon>Rosales</taxon>
        <taxon>Rosaceae</taxon>
        <taxon>Rosoideae</taxon>
        <taxon>Rosoideae incertae sedis</taxon>
        <taxon>Rubus</taxon>
    </lineage>
</organism>
<feature type="region of interest" description="Disordered" evidence="8">
    <location>
        <begin position="298"/>
        <end position="321"/>
    </location>
</feature>
<keyword evidence="5" id="KW-0862">Zinc</keyword>
<evidence type="ECO:0000313" key="12">
    <source>
        <dbReference type="Proteomes" id="UP001457282"/>
    </source>
</evidence>
<dbReference type="PROSITE" id="PS50172">
    <property type="entry name" value="BRCT"/>
    <property type="match status" value="1"/>
</dbReference>
<dbReference type="InterPro" id="IPR017907">
    <property type="entry name" value="Znf_RING_CS"/>
</dbReference>
<proteinExistence type="predicted"/>
<dbReference type="GO" id="GO:0008270">
    <property type="term" value="F:zinc ion binding"/>
    <property type="evidence" value="ECO:0007669"/>
    <property type="project" value="UniProtKB-KW"/>
</dbReference>
<dbReference type="GO" id="GO:0005694">
    <property type="term" value="C:chromosome"/>
    <property type="evidence" value="ECO:0007669"/>
    <property type="project" value="UniProtKB-SubCell"/>
</dbReference>
<dbReference type="SUPFAM" id="SSF57903">
    <property type="entry name" value="FYVE/PHD zinc finger"/>
    <property type="match status" value="1"/>
</dbReference>
<evidence type="ECO:0000256" key="1">
    <source>
        <dbReference type="ARBA" id="ARBA00004286"/>
    </source>
</evidence>
<comment type="caution">
    <text evidence="11">The sequence shown here is derived from an EMBL/GenBank/DDBJ whole genome shotgun (WGS) entry which is preliminary data.</text>
</comment>
<comment type="subcellular location">
    <subcellularLocation>
        <location evidence="1">Chromosome</location>
    </subcellularLocation>
</comment>
<feature type="compositionally biased region" description="Polar residues" evidence="8">
    <location>
        <begin position="167"/>
        <end position="176"/>
    </location>
</feature>
<evidence type="ECO:0000256" key="8">
    <source>
        <dbReference type="SAM" id="MobiDB-lite"/>
    </source>
</evidence>
<dbReference type="InterPro" id="IPR036420">
    <property type="entry name" value="BRCT_dom_sf"/>
</dbReference>
<dbReference type="InterPro" id="IPR018957">
    <property type="entry name" value="Znf_C3HC4_RING-type"/>
</dbReference>
<evidence type="ECO:0000259" key="10">
    <source>
        <dbReference type="PROSITE" id="PS50172"/>
    </source>
</evidence>
<dbReference type="PROSITE" id="PS00518">
    <property type="entry name" value="ZF_RING_1"/>
    <property type="match status" value="1"/>
</dbReference>
<dbReference type="InterPro" id="IPR011011">
    <property type="entry name" value="Znf_FYVE_PHD"/>
</dbReference>
<dbReference type="SUPFAM" id="SSF52113">
    <property type="entry name" value="BRCT domain"/>
    <property type="match status" value="1"/>
</dbReference>
<dbReference type="PROSITE" id="PS50089">
    <property type="entry name" value="ZF_RING_2"/>
    <property type="match status" value="1"/>
</dbReference>
<evidence type="ECO:0000259" key="9">
    <source>
        <dbReference type="PROSITE" id="PS50089"/>
    </source>
</evidence>
<dbReference type="PANTHER" id="PTHR47776:SF2">
    <property type="entry name" value="RING-TYPE E3 UBIQUITIN TRANSFERASE BRCA1"/>
    <property type="match status" value="1"/>
</dbReference>
<dbReference type="SUPFAM" id="SSF57850">
    <property type="entry name" value="RING/U-box"/>
    <property type="match status" value="1"/>
</dbReference>